<reference evidence="3 4" key="1">
    <citation type="submission" date="2016-10" db="EMBL/GenBank/DDBJ databases">
        <authorList>
            <person name="de Groot N.N."/>
        </authorList>
    </citation>
    <scope>NUCLEOTIDE SEQUENCE [LARGE SCALE GENOMIC DNA]</scope>
    <source>
        <strain evidence="3 4">DSM 44468</strain>
    </source>
</reference>
<dbReference type="STRING" id="115433.SAMN05421835_102406"/>
<proteinExistence type="predicted"/>
<keyword evidence="1" id="KW-1133">Transmembrane helix</keyword>
<evidence type="ECO:0008006" key="5">
    <source>
        <dbReference type="Google" id="ProtNLM"/>
    </source>
</evidence>
<dbReference type="AlphaFoldDB" id="A0A1I3MP71"/>
<sequence length="166" mass="16924">MGVRRARRRVAGAMLSSILRGMAAGAAGTTALNAVTYLDMVWRGRPASSTPEKTVETLSEKTGLPVPGDEQQRGNRVSGLGPLMGLLTGVCVGAGYGALRGLGWRPSVPVAGLVTGVAAMAGSSAPMTLLGITDPREWSAADWASDIVPHLAYGLVTAGTYAATTS</sequence>
<feature type="signal peptide" evidence="2">
    <location>
        <begin position="1"/>
        <end position="26"/>
    </location>
</feature>
<keyword evidence="4" id="KW-1185">Reference proteome</keyword>
<feature type="chain" id="PRO_5011618458" description="DUF1440 domain-containing protein" evidence="2">
    <location>
        <begin position="27"/>
        <end position="166"/>
    </location>
</feature>
<keyword evidence="1" id="KW-0812">Transmembrane</keyword>
<organism evidence="3 4">
    <name type="scientific">Amycolatopsis sacchari</name>
    <dbReference type="NCBI Taxonomy" id="115433"/>
    <lineage>
        <taxon>Bacteria</taxon>
        <taxon>Bacillati</taxon>
        <taxon>Actinomycetota</taxon>
        <taxon>Actinomycetes</taxon>
        <taxon>Pseudonocardiales</taxon>
        <taxon>Pseudonocardiaceae</taxon>
        <taxon>Amycolatopsis</taxon>
    </lineage>
</organism>
<protein>
    <recommendedName>
        <fullName evidence="5">DUF1440 domain-containing protein</fullName>
    </recommendedName>
</protein>
<evidence type="ECO:0000256" key="1">
    <source>
        <dbReference type="SAM" id="Phobius"/>
    </source>
</evidence>
<dbReference type="Proteomes" id="UP000199025">
    <property type="component" value="Unassembled WGS sequence"/>
</dbReference>
<keyword evidence="2" id="KW-0732">Signal</keyword>
<keyword evidence="1" id="KW-0472">Membrane</keyword>
<name>A0A1I3MP71_9PSEU</name>
<evidence type="ECO:0000313" key="3">
    <source>
        <dbReference type="EMBL" id="SFI98466.1"/>
    </source>
</evidence>
<accession>A0A1I3MP71</accession>
<evidence type="ECO:0000313" key="4">
    <source>
        <dbReference type="Proteomes" id="UP000199025"/>
    </source>
</evidence>
<dbReference type="RefSeq" id="WP_342743464.1">
    <property type="nucleotide sequence ID" value="NZ_CBDQZW010000007.1"/>
</dbReference>
<gene>
    <name evidence="3" type="ORF">SAMN05421835_102406</name>
</gene>
<feature type="transmembrane region" description="Helical" evidence="1">
    <location>
        <begin position="80"/>
        <end position="99"/>
    </location>
</feature>
<evidence type="ECO:0000256" key="2">
    <source>
        <dbReference type="SAM" id="SignalP"/>
    </source>
</evidence>
<dbReference type="EMBL" id="FORP01000002">
    <property type="protein sequence ID" value="SFI98466.1"/>
    <property type="molecule type" value="Genomic_DNA"/>
</dbReference>
<feature type="transmembrane region" description="Helical" evidence="1">
    <location>
        <begin position="111"/>
        <end position="132"/>
    </location>
</feature>